<dbReference type="AlphaFoldDB" id="A0A9W2XV20"/>
<dbReference type="OrthoDB" id="8826105at2759"/>
<evidence type="ECO:0000256" key="9">
    <source>
        <dbReference type="SAM" id="Phobius"/>
    </source>
</evidence>
<evidence type="ECO:0000256" key="4">
    <source>
        <dbReference type="ARBA" id="ARBA00022989"/>
    </source>
</evidence>
<dbReference type="RefSeq" id="XP_055365534.1">
    <property type="nucleotide sequence ID" value="XM_055509559.1"/>
</dbReference>
<accession>A0A9W2XV20</accession>
<feature type="transmembrane region" description="Helical" evidence="9">
    <location>
        <begin position="142"/>
        <end position="162"/>
    </location>
</feature>
<dbReference type="Gene3D" id="1.20.1070.10">
    <property type="entry name" value="Rhodopsin 7-helix transmembrane proteins"/>
    <property type="match status" value="1"/>
</dbReference>
<feature type="domain" description="G-protein coupled receptors family 1 profile" evidence="10">
    <location>
        <begin position="79"/>
        <end position="335"/>
    </location>
</feature>
<proteinExistence type="predicted"/>
<keyword evidence="8" id="KW-0807">Transducer</keyword>
<evidence type="ECO:0000256" key="6">
    <source>
        <dbReference type="ARBA" id="ARBA00023136"/>
    </source>
</evidence>
<dbReference type="Proteomes" id="UP000515150">
    <property type="component" value="Chromosome 6"/>
</dbReference>
<dbReference type="InterPro" id="IPR017452">
    <property type="entry name" value="GPCR_Rhodpsn_7TM"/>
</dbReference>
<evidence type="ECO:0000256" key="5">
    <source>
        <dbReference type="ARBA" id="ARBA00023040"/>
    </source>
</evidence>
<keyword evidence="2" id="KW-1003">Cell membrane</keyword>
<keyword evidence="3 9" id="KW-0812">Transmembrane</keyword>
<dbReference type="GeneID" id="129604214"/>
<dbReference type="CDD" id="cd14982">
    <property type="entry name" value="7tmA_purinoceptor-like"/>
    <property type="match status" value="1"/>
</dbReference>
<feature type="transmembrane region" description="Helical" evidence="9">
    <location>
        <begin position="63"/>
        <end position="88"/>
    </location>
</feature>
<dbReference type="PRINTS" id="PR01157">
    <property type="entry name" value="P2YPURNOCPTR"/>
</dbReference>
<comment type="subcellular location">
    <subcellularLocation>
        <location evidence="1">Cell membrane</location>
        <topology evidence="1">Multi-pass membrane protein</topology>
    </subcellularLocation>
</comment>
<evidence type="ECO:0000256" key="2">
    <source>
        <dbReference type="ARBA" id="ARBA00022475"/>
    </source>
</evidence>
<dbReference type="PANTHER" id="PTHR24231">
    <property type="entry name" value="PURINOCEPTOR-RELATED G-PROTEIN COUPLED RECEPTOR"/>
    <property type="match status" value="1"/>
</dbReference>
<evidence type="ECO:0000313" key="11">
    <source>
        <dbReference type="Proteomes" id="UP000515150"/>
    </source>
</evidence>
<keyword evidence="11" id="KW-1185">Reference proteome</keyword>
<dbReference type="PRINTS" id="PR00237">
    <property type="entry name" value="GPCRRHODOPSN"/>
</dbReference>
<dbReference type="GO" id="GO:0004930">
    <property type="term" value="F:G protein-coupled receptor activity"/>
    <property type="evidence" value="ECO:0007669"/>
    <property type="project" value="UniProtKB-KW"/>
</dbReference>
<name>A0A9W2XV20_BETSP</name>
<dbReference type="GO" id="GO:0005886">
    <property type="term" value="C:plasma membrane"/>
    <property type="evidence" value="ECO:0007669"/>
    <property type="project" value="UniProtKB-SubCell"/>
</dbReference>
<keyword evidence="6 9" id="KW-0472">Membrane</keyword>
<gene>
    <name evidence="12" type="primary">LOC129604214</name>
</gene>
<evidence type="ECO:0000256" key="1">
    <source>
        <dbReference type="ARBA" id="ARBA00004651"/>
    </source>
</evidence>
<dbReference type="PROSITE" id="PS50262">
    <property type="entry name" value="G_PROTEIN_RECEP_F1_2"/>
    <property type="match status" value="1"/>
</dbReference>
<organism evidence="11 12">
    <name type="scientific">Betta splendens</name>
    <name type="common">Siamese fighting fish</name>
    <dbReference type="NCBI Taxonomy" id="158456"/>
    <lineage>
        <taxon>Eukaryota</taxon>
        <taxon>Metazoa</taxon>
        <taxon>Chordata</taxon>
        <taxon>Craniata</taxon>
        <taxon>Vertebrata</taxon>
        <taxon>Euteleostomi</taxon>
        <taxon>Actinopterygii</taxon>
        <taxon>Neopterygii</taxon>
        <taxon>Teleostei</taxon>
        <taxon>Neoteleostei</taxon>
        <taxon>Acanthomorphata</taxon>
        <taxon>Anabantaria</taxon>
        <taxon>Anabantiformes</taxon>
        <taxon>Anabantoidei</taxon>
        <taxon>Osphronemidae</taxon>
        <taxon>Betta</taxon>
    </lineage>
</organism>
<keyword evidence="4 9" id="KW-1133">Transmembrane helix</keyword>
<evidence type="ECO:0000256" key="8">
    <source>
        <dbReference type="ARBA" id="ARBA00023224"/>
    </source>
</evidence>
<dbReference type="Pfam" id="PF00001">
    <property type="entry name" value="7tm_1"/>
    <property type="match status" value="1"/>
</dbReference>
<feature type="transmembrane region" description="Helical" evidence="9">
    <location>
        <begin position="272"/>
        <end position="292"/>
    </location>
</feature>
<sequence length="369" mass="40251">MKMIPEDAGILQGSCFSRSHVPASGMTTRLTLPCSQTPDMLLGFQNQSAGFCSRSGDGRCHCYALQVLFALALSVGIVGNAAALLSYACSRRSSSGGRVFLLNLALCDSAWTLTLPVTLYFTSQSPRLRDRQILCQFRRMSFNVNVYGGILFLALISFDRFVGTVHPVSSIRWWDAGKARLCAAGTWAALAVNSVPDAVATALWPESAGGCMHYMQGPLLYVGTMAAIRTAVGFLLPFSAMLAFYTMAAGVLRRLPRGARPGGAQRAGAKPLRLVTAAILVFAVSFLPYHAMVVTVVSMRIRNQITPSNTHVLYTCYEFLEAMCSVSSCLNPVLYIMASEQFQRRLRALKRDRSRRLCCRASRRVGVVT</sequence>
<feature type="transmembrane region" description="Helical" evidence="9">
    <location>
        <begin position="100"/>
        <end position="121"/>
    </location>
</feature>
<protein>
    <submittedName>
        <fullName evidence="12">P2Y purinoceptor 6-like</fullName>
    </submittedName>
</protein>
<dbReference type="InterPro" id="IPR000276">
    <property type="entry name" value="GPCR_Rhodpsn"/>
</dbReference>
<dbReference type="KEGG" id="bspl:129604214"/>
<keyword evidence="7" id="KW-0675">Receptor</keyword>
<dbReference type="PANTHER" id="PTHR24231:SF38">
    <property type="entry name" value="G-PROTEIN COUPLED RECEPTORS FAMILY 1 PROFILE DOMAIN-CONTAINING PROTEIN"/>
    <property type="match status" value="1"/>
</dbReference>
<feature type="transmembrane region" description="Helical" evidence="9">
    <location>
        <begin position="226"/>
        <end position="252"/>
    </location>
</feature>
<evidence type="ECO:0000256" key="3">
    <source>
        <dbReference type="ARBA" id="ARBA00022692"/>
    </source>
</evidence>
<evidence type="ECO:0000256" key="7">
    <source>
        <dbReference type="ARBA" id="ARBA00023170"/>
    </source>
</evidence>
<dbReference type="SUPFAM" id="SSF81321">
    <property type="entry name" value="Family A G protein-coupled receptor-like"/>
    <property type="match status" value="1"/>
</dbReference>
<evidence type="ECO:0000313" key="12">
    <source>
        <dbReference type="RefSeq" id="XP_055365534.1"/>
    </source>
</evidence>
<reference evidence="12" key="1">
    <citation type="submission" date="2025-08" db="UniProtKB">
        <authorList>
            <consortium name="RefSeq"/>
        </authorList>
    </citation>
    <scope>IDENTIFICATION</scope>
</reference>
<evidence type="ECO:0000259" key="10">
    <source>
        <dbReference type="PROSITE" id="PS50262"/>
    </source>
</evidence>
<keyword evidence="5" id="KW-0297">G-protein coupled receptor</keyword>